<dbReference type="AlphaFoldDB" id="A0A086Y3Q6"/>
<name>A0A086Y3Q6_9RHOB</name>
<sequence>MTIVADILIAIAALGAAVYCMILSRRLNRFRQLEGDMGTAIAVLSAQVDELTQALKRAQESASASAGQLSRLTEHADAGAKRLELVLASLHDIPPAGQAPSARHRVVRRRSRHNMAEEAA</sequence>
<evidence type="ECO:0000313" key="3">
    <source>
        <dbReference type="EMBL" id="KFI28906.1"/>
    </source>
</evidence>
<feature type="compositionally biased region" description="Basic residues" evidence="1">
    <location>
        <begin position="102"/>
        <end position="113"/>
    </location>
</feature>
<evidence type="ECO:0000256" key="2">
    <source>
        <dbReference type="SAM" id="Phobius"/>
    </source>
</evidence>
<proteinExistence type="predicted"/>
<feature type="transmembrane region" description="Helical" evidence="2">
    <location>
        <begin position="6"/>
        <end position="24"/>
    </location>
</feature>
<reference evidence="3 4" key="1">
    <citation type="submission" date="2014-03" db="EMBL/GenBank/DDBJ databases">
        <title>Genome of Paenirhodobacter enshiensis DW2-9.</title>
        <authorList>
            <person name="Wang D."/>
            <person name="Wang G."/>
        </authorList>
    </citation>
    <scope>NUCLEOTIDE SEQUENCE [LARGE SCALE GENOMIC DNA]</scope>
    <source>
        <strain evidence="3 4">DW2-9</strain>
    </source>
</reference>
<dbReference type="EMBL" id="JFZB01000005">
    <property type="protein sequence ID" value="KFI28906.1"/>
    <property type="molecule type" value="Genomic_DNA"/>
</dbReference>
<evidence type="ECO:0000313" key="4">
    <source>
        <dbReference type="Proteomes" id="UP000028824"/>
    </source>
</evidence>
<protein>
    <submittedName>
        <fullName evidence="3">Uncharacterized protein</fullName>
    </submittedName>
</protein>
<dbReference type="RefSeq" id="WP_036635392.1">
    <property type="nucleotide sequence ID" value="NZ_CAXYYU010000001.1"/>
</dbReference>
<evidence type="ECO:0000256" key="1">
    <source>
        <dbReference type="SAM" id="MobiDB-lite"/>
    </source>
</evidence>
<feature type="region of interest" description="Disordered" evidence="1">
    <location>
        <begin position="93"/>
        <end position="120"/>
    </location>
</feature>
<comment type="caution">
    <text evidence="3">The sequence shown here is derived from an EMBL/GenBank/DDBJ whole genome shotgun (WGS) entry which is preliminary data.</text>
</comment>
<dbReference type="STRING" id="1105367.CG50_11930"/>
<keyword evidence="4" id="KW-1185">Reference proteome</keyword>
<dbReference type="OrthoDB" id="7630018at2"/>
<dbReference type="eggNOG" id="ENOG5032SDT">
    <property type="taxonomic scope" value="Bacteria"/>
</dbReference>
<keyword evidence="2" id="KW-1133">Transmembrane helix</keyword>
<accession>A0A086Y3Q6</accession>
<keyword evidence="2" id="KW-0472">Membrane</keyword>
<gene>
    <name evidence="3" type="ORF">CG50_11930</name>
</gene>
<dbReference type="Proteomes" id="UP000028824">
    <property type="component" value="Unassembled WGS sequence"/>
</dbReference>
<keyword evidence="2" id="KW-0812">Transmembrane</keyword>
<organism evidence="3 4">
    <name type="scientific">Paenirhodobacter enshiensis</name>
    <dbReference type="NCBI Taxonomy" id="1105367"/>
    <lineage>
        <taxon>Bacteria</taxon>
        <taxon>Pseudomonadati</taxon>
        <taxon>Pseudomonadota</taxon>
        <taxon>Alphaproteobacteria</taxon>
        <taxon>Rhodobacterales</taxon>
        <taxon>Rhodobacter group</taxon>
        <taxon>Paenirhodobacter</taxon>
    </lineage>
</organism>